<gene>
    <name evidence="1" type="ORF">RRG08_044692</name>
</gene>
<protein>
    <submittedName>
        <fullName evidence="1">Uncharacterized protein</fullName>
    </submittedName>
</protein>
<evidence type="ECO:0000313" key="2">
    <source>
        <dbReference type="Proteomes" id="UP001283361"/>
    </source>
</evidence>
<reference evidence="1" key="1">
    <citation type="journal article" date="2023" name="G3 (Bethesda)">
        <title>A reference genome for the long-term kleptoplast-retaining sea slug Elysia crispata morphotype clarki.</title>
        <authorList>
            <person name="Eastman K.E."/>
            <person name="Pendleton A.L."/>
            <person name="Shaikh M.A."/>
            <person name="Suttiyut T."/>
            <person name="Ogas R."/>
            <person name="Tomko P."/>
            <person name="Gavelis G."/>
            <person name="Widhalm J.R."/>
            <person name="Wisecaver J.H."/>
        </authorList>
    </citation>
    <scope>NUCLEOTIDE SEQUENCE</scope>
    <source>
        <strain evidence="1">ECLA1</strain>
    </source>
</reference>
<accession>A0AAE1A044</accession>
<proteinExistence type="predicted"/>
<sequence>MRALVFTNIPKSSYFTGRGRSEDRSKYNSSKAEDYVYKDISSARQFPLLHFTLPADGSPNEQRRIDPSFYAEQGSRASRSKVFFSSASVTSALEDFT</sequence>
<organism evidence="1 2">
    <name type="scientific">Elysia crispata</name>
    <name type="common">lettuce slug</name>
    <dbReference type="NCBI Taxonomy" id="231223"/>
    <lineage>
        <taxon>Eukaryota</taxon>
        <taxon>Metazoa</taxon>
        <taxon>Spiralia</taxon>
        <taxon>Lophotrochozoa</taxon>
        <taxon>Mollusca</taxon>
        <taxon>Gastropoda</taxon>
        <taxon>Heterobranchia</taxon>
        <taxon>Euthyneura</taxon>
        <taxon>Panpulmonata</taxon>
        <taxon>Sacoglossa</taxon>
        <taxon>Placobranchoidea</taxon>
        <taxon>Plakobranchidae</taxon>
        <taxon>Elysia</taxon>
    </lineage>
</organism>
<dbReference type="AlphaFoldDB" id="A0AAE1A044"/>
<comment type="caution">
    <text evidence="1">The sequence shown here is derived from an EMBL/GenBank/DDBJ whole genome shotgun (WGS) entry which is preliminary data.</text>
</comment>
<dbReference type="Proteomes" id="UP001283361">
    <property type="component" value="Unassembled WGS sequence"/>
</dbReference>
<keyword evidence="2" id="KW-1185">Reference proteome</keyword>
<evidence type="ECO:0000313" key="1">
    <source>
        <dbReference type="EMBL" id="KAK3778076.1"/>
    </source>
</evidence>
<name>A0AAE1A044_9GAST</name>
<dbReference type="EMBL" id="JAWDGP010003022">
    <property type="protein sequence ID" value="KAK3778076.1"/>
    <property type="molecule type" value="Genomic_DNA"/>
</dbReference>